<organism evidence="1 2">
    <name type="scientific">Stentor coeruleus</name>
    <dbReference type="NCBI Taxonomy" id="5963"/>
    <lineage>
        <taxon>Eukaryota</taxon>
        <taxon>Sar</taxon>
        <taxon>Alveolata</taxon>
        <taxon>Ciliophora</taxon>
        <taxon>Postciliodesmatophora</taxon>
        <taxon>Heterotrichea</taxon>
        <taxon>Heterotrichida</taxon>
        <taxon>Stentoridae</taxon>
        <taxon>Stentor</taxon>
    </lineage>
</organism>
<dbReference type="EMBL" id="MPUH01000075">
    <property type="protein sequence ID" value="OMJ91741.1"/>
    <property type="molecule type" value="Genomic_DNA"/>
</dbReference>
<name>A0A1R2CRV6_9CILI</name>
<accession>A0A1R2CRV6</accession>
<evidence type="ECO:0000313" key="1">
    <source>
        <dbReference type="EMBL" id="OMJ91741.1"/>
    </source>
</evidence>
<dbReference type="Proteomes" id="UP000187209">
    <property type="component" value="Unassembled WGS sequence"/>
</dbReference>
<sequence length="431" mass="49717">MGTDYKPRCSEFKFSYKNKKPDLSQSVIIKKDLSKHGIILGTTSTHYIPTTSNSYKLLKSNTQHVNSTWQIEQNLRKHHFNLGSDPTTKTSTFTENFPKKQAEKVTQNEALKKDLCESHFILGCAPKMLKSSFQSQYPAYNIQNTHLSKNQINNLRKEHFNFGSETRSFSSTNNMYYITKKEEKQDFNSEKMDDLRSSHIILGKTQSSYSLTSQFPKTRSGSLDDIKLKTSGIKIRDSHFIMGDDYLSYKTSYISTHIKPNNIEITENLNSHRHLTSSLMFGDEKIPLSNTQASFKQIKYNEVEHPDPKLIKDLKNHHFIFNDGGKYYKTTSECLGQKGGEPGKIDPDIVKNIMASHFKYGADPNHLLSSNQNDYKKPQCSRVKYDNSLSKNLRKTHFCIGNDKGLWRTEQQNEYNWIQPVADNEYRPSQL</sequence>
<gene>
    <name evidence="1" type="ORF">SteCoe_5640</name>
</gene>
<keyword evidence="2" id="KW-1185">Reference proteome</keyword>
<proteinExistence type="predicted"/>
<dbReference type="AlphaFoldDB" id="A0A1R2CRV6"/>
<evidence type="ECO:0000313" key="2">
    <source>
        <dbReference type="Proteomes" id="UP000187209"/>
    </source>
</evidence>
<protein>
    <submittedName>
        <fullName evidence="1">Uncharacterized protein</fullName>
    </submittedName>
</protein>
<reference evidence="1 2" key="1">
    <citation type="submission" date="2016-11" db="EMBL/GenBank/DDBJ databases">
        <title>The macronuclear genome of Stentor coeruleus: a giant cell with tiny introns.</title>
        <authorList>
            <person name="Slabodnick M."/>
            <person name="Ruby J.G."/>
            <person name="Reiff S.B."/>
            <person name="Swart E.C."/>
            <person name="Gosai S."/>
            <person name="Prabakaran S."/>
            <person name="Witkowska E."/>
            <person name="Larue G.E."/>
            <person name="Fisher S."/>
            <person name="Freeman R.M."/>
            <person name="Gunawardena J."/>
            <person name="Chu W."/>
            <person name="Stover N.A."/>
            <person name="Gregory B.D."/>
            <person name="Nowacki M."/>
            <person name="Derisi J."/>
            <person name="Roy S.W."/>
            <person name="Marshall W.F."/>
            <person name="Sood P."/>
        </authorList>
    </citation>
    <scope>NUCLEOTIDE SEQUENCE [LARGE SCALE GENOMIC DNA]</scope>
    <source>
        <strain evidence="1">WM001</strain>
    </source>
</reference>
<comment type="caution">
    <text evidence="1">The sequence shown here is derived from an EMBL/GenBank/DDBJ whole genome shotgun (WGS) entry which is preliminary data.</text>
</comment>
<dbReference type="OrthoDB" id="288630at2759"/>